<comment type="subcellular location">
    <subcellularLocation>
        <location evidence="1">Cell inner membrane</location>
        <topology evidence="1">Multi-pass membrane protein</topology>
    </subcellularLocation>
</comment>
<evidence type="ECO:0000313" key="11">
    <source>
        <dbReference type="EMBL" id="AFM22217.1"/>
    </source>
</evidence>
<evidence type="ECO:0000256" key="4">
    <source>
        <dbReference type="ARBA" id="ARBA00022519"/>
    </source>
</evidence>
<evidence type="ECO:0000256" key="9">
    <source>
        <dbReference type="SAM" id="Phobius"/>
    </source>
</evidence>
<keyword evidence="5 9" id="KW-0812">Transmembrane</keyword>
<dbReference type="STRING" id="891968.Anamo_1622"/>
<accession>I4BY60</accession>
<feature type="transmembrane region" description="Helical" evidence="9">
    <location>
        <begin position="96"/>
        <end position="117"/>
    </location>
</feature>
<evidence type="ECO:0000256" key="3">
    <source>
        <dbReference type="ARBA" id="ARBA00022475"/>
    </source>
</evidence>
<dbReference type="PANTHER" id="PTHR35011">
    <property type="entry name" value="2,3-DIKETO-L-GULONATE TRAP TRANSPORTER SMALL PERMEASE PROTEIN YIAM"/>
    <property type="match status" value="1"/>
</dbReference>
<reference evidence="12" key="1">
    <citation type="journal article" date="2013" name="Stand. Genomic Sci.">
        <title>Complete genome sequence of the moderate thermophile Anaerobaculum mobile type strain (NGA(T)).</title>
        <authorList>
            <person name="Mavromatis K."/>
            <person name="Stackebrandt E."/>
            <person name="Held B."/>
            <person name="Lapidus A."/>
            <person name="Nolan M."/>
            <person name="Lucas S."/>
            <person name="Hammon N."/>
            <person name="Deshpande S."/>
            <person name="Cheng J.F."/>
            <person name="Tapia R."/>
            <person name="Goodwin L.A."/>
            <person name="Pitluck S."/>
            <person name="Liolios K."/>
            <person name="Pagani I."/>
            <person name="Ivanova N."/>
            <person name="Mikhailova N."/>
            <person name="Huntemann M."/>
            <person name="Pati A."/>
            <person name="Chen A."/>
            <person name="Palaniappan K."/>
            <person name="Land M."/>
            <person name="Rohde M."/>
            <person name="Spring S."/>
            <person name="Goker M."/>
            <person name="Woyke T."/>
            <person name="Detter J.C."/>
            <person name="Bristow J."/>
            <person name="Eisen J.A."/>
            <person name="Markowitz V."/>
            <person name="Hugenholtz P."/>
            <person name="Klenk H.P."/>
            <person name="Kyrpides N.C."/>
        </authorList>
    </citation>
    <scope>NUCLEOTIDE SEQUENCE</scope>
    <source>
        <strain evidence="12">ATCC BAA-54 / DSM 13181 / NGA</strain>
    </source>
</reference>
<name>I4BY60_ACEMN</name>
<keyword evidence="6 9" id="KW-1133">Transmembrane helix</keyword>
<dbReference type="eggNOG" id="COG3090">
    <property type="taxonomic scope" value="Bacteria"/>
</dbReference>
<comment type="similarity">
    <text evidence="8">Belongs to the TRAP transporter small permease family.</text>
</comment>
<proteinExistence type="inferred from homology"/>
<dbReference type="GO" id="GO:0005886">
    <property type="term" value="C:plasma membrane"/>
    <property type="evidence" value="ECO:0007669"/>
    <property type="project" value="UniProtKB-SubCell"/>
</dbReference>
<dbReference type="AlphaFoldDB" id="I4BY60"/>
<protein>
    <submittedName>
        <fullName evidence="11">TRAP-type C4-dicarboxylate transport system, small permease component</fullName>
    </submittedName>
</protein>
<feature type="transmembrane region" description="Helical" evidence="9">
    <location>
        <begin position="129"/>
        <end position="154"/>
    </location>
</feature>
<evidence type="ECO:0000256" key="8">
    <source>
        <dbReference type="ARBA" id="ARBA00038436"/>
    </source>
</evidence>
<keyword evidence="3" id="KW-1003">Cell membrane</keyword>
<dbReference type="KEGG" id="amo:Anamo_1622"/>
<dbReference type="Pfam" id="PF04290">
    <property type="entry name" value="DctQ"/>
    <property type="match status" value="1"/>
</dbReference>
<evidence type="ECO:0000256" key="1">
    <source>
        <dbReference type="ARBA" id="ARBA00004429"/>
    </source>
</evidence>
<keyword evidence="7 9" id="KW-0472">Membrane</keyword>
<evidence type="ECO:0000256" key="6">
    <source>
        <dbReference type="ARBA" id="ARBA00022989"/>
    </source>
</evidence>
<sequence>MTSESHGLSLWSIMYRLQILICTALMLGVTALIVIQVILRYVFHAPLMGIEELVSFPTIWLYFLGGAQASMERSHIDCGILKVYIKSEKALKYMNILKTLISFIICIWLTYLAYGYFLYSYHVWKTSNLLYIPLFYGESAIFICLLLMAIYTFVELKDYITSSKRSKFDEGREI</sequence>
<dbReference type="InterPro" id="IPR055348">
    <property type="entry name" value="DctQ"/>
</dbReference>
<feature type="transmembrane region" description="Helical" evidence="9">
    <location>
        <begin position="20"/>
        <end position="39"/>
    </location>
</feature>
<evidence type="ECO:0000313" key="12">
    <source>
        <dbReference type="Proteomes" id="UP000006061"/>
    </source>
</evidence>
<keyword evidence="12" id="KW-1185">Reference proteome</keyword>
<gene>
    <name evidence="11" type="ordered locus">Anamo_1622</name>
</gene>
<evidence type="ECO:0000259" key="10">
    <source>
        <dbReference type="Pfam" id="PF04290"/>
    </source>
</evidence>
<organism evidence="11 12">
    <name type="scientific">Acetomicrobium mobile (strain ATCC BAA-54 / DSM 13181 / JCM 12221 / NGA)</name>
    <name type="common">Anaerobaculum mobile</name>
    <dbReference type="NCBI Taxonomy" id="891968"/>
    <lineage>
        <taxon>Bacteria</taxon>
        <taxon>Thermotogati</taxon>
        <taxon>Synergistota</taxon>
        <taxon>Synergistia</taxon>
        <taxon>Synergistales</taxon>
        <taxon>Acetomicrobiaceae</taxon>
        <taxon>Acetomicrobium</taxon>
    </lineage>
</organism>
<evidence type="ECO:0000256" key="2">
    <source>
        <dbReference type="ARBA" id="ARBA00022448"/>
    </source>
</evidence>
<dbReference type="InterPro" id="IPR007387">
    <property type="entry name" value="TRAP_DctQ"/>
</dbReference>
<evidence type="ECO:0000256" key="5">
    <source>
        <dbReference type="ARBA" id="ARBA00022692"/>
    </source>
</evidence>
<dbReference type="Proteomes" id="UP000006061">
    <property type="component" value="Chromosome"/>
</dbReference>
<dbReference type="HOGENOM" id="CLU_086356_6_0_0"/>
<feature type="domain" description="Tripartite ATP-independent periplasmic transporters DctQ component" evidence="10">
    <location>
        <begin position="30"/>
        <end position="156"/>
    </location>
</feature>
<dbReference type="EMBL" id="CP003198">
    <property type="protein sequence ID" value="AFM22217.1"/>
    <property type="molecule type" value="Genomic_DNA"/>
</dbReference>
<evidence type="ECO:0000256" key="7">
    <source>
        <dbReference type="ARBA" id="ARBA00023136"/>
    </source>
</evidence>
<keyword evidence="4" id="KW-0997">Cell inner membrane</keyword>
<keyword evidence="2" id="KW-0813">Transport</keyword>